<dbReference type="EMBL" id="JAPDDP010000020">
    <property type="protein sequence ID" value="MDA0181279.1"/>
    <property type="molecule type" value="Genomic_DNA"/>
</dbReference>
<keyword evidence="3" id="KW-1185">Reference proteome</keyword>
<evidence type="ECO:0000256" key="1">
    <source>
        <dbReference type="SAM" id="MobiDB-lite"/>
    </source>
</evidence>
<dbReference type="Proteomes" id="UP001147653">
    <property type="component" value="Unassembled WGS sequence"/>
</dbReference>
<evidence type="ECO:0000313" key="3">
    <source>
        <dbReference type="Proteomes" id="UP001147653"/>
    </source>
</evidence>
<comment type="caution">
    <text evidence="2">The sequence shown here is derived from an EMBL/GenBank/DDBJ whole genome shotgun (WGS) entry which is preliminary data.</text>
</comment>
<organism evidence="2 3">
    <name type="scientific">Solirubrobacter phytolaccae</name>
    <dbReference type="NCBI Taxonomy" id="1404360"/>
    <lineage>
        <taxon>Bacteria</taxon>
        <taxon>Bacillati</taxon>
        <taxon>Actinomycetota</taxon>
        <taxon>Thermoleophilia</taxon>
        <taxon>Solirubrobacterales</taxon>
        <taxon>Solirubrobacteraceae</taxon>
        <taxon>Solirubrobacter</taxon>
    </lineage>
</organism>
<sequence>MEELATPPGHVELVDALLELVTSSSSIVDELTRATDVADRAAALDFYRYALYDLLAPTAMLLGPRDLRAATAALEVAAGLTIGSFNFSACEVETEVPKRDPRSAHRRRRYPKIPRRRGTRY</sequence>
<accession>A0A9X3S7Q0</accession>
<proteinExistence type="predicted"/>
<name>A0A9X3S7Q0_9ACTN</name>
<dbReference type="RefSeq" id="WP_270025591.1">
    <property type="nucleotide sequence ID" value="NZ_JAPDDP010000020.1"/>
</dbReference>
<evidence type="ECO:0000313" key="2">
    <source>
        <dbReference type="EMBL" id="MDA0181279.1"/>
    </source>
</evidence>
<dbReference type="AlphaFoldDB" id="A0A9X3S7Q0"/>
<protein>
    <submittedName>
        <fullName evidence="2">Uncharacterized protein</fullName>
    </submittedName>
</protein>
<reference evidence="2" key="1">
    <citation type="submission" date="2022-10" db="EMBL/GenBank/DDBJ databases">
        <title>The WGS of Solirubrobacter phytolaccae KCTC 29190.</title>
        <authorList>
            <person name="Jiang Z."/>
        </authorList>
    </citation>
    <scope>NUCLEOTIDE SEQUENCE</scope>
    <source>
        <strain evidence="2">KCTC 29190</strain>
    </source>
</reference>
<feature type="compositionally biased region" description="Basic residues" evidence="1">
    <location>
        <begin position="104"/>
        <end position="121"/>
    </location>
</feature>
<gene>
    <name evidence="2" type="ORF">OJ997_13310</name>
</gene>
<feature type="region of interest" description="Disordered" evidence="1">
    <location>
        <begin position="96"/>
        <end position="121"/>
    </location>
</feature>